<feature type="domain" description="PIN" evidence="1">
    <location>
        <begin position="4"/>
        <end position="123"/>
    </location>
</feature>
<name>A0A433VAQ3_9CYAN</name>
<gene>
    <name evidence="2" type="ORF">DSM106972_054510</name>
</gene>
<dbReference type="Gene3D" id="3.40.50.1010">
    <property type="entry name" value="5'-nuclease"/>
    <property type="match status" value="1"/>
</dbReference>
<sequence length="153" mass="16747">MAVYFIDSSALVKRYVNEVGSAWVLELFNSEPSNKIFIAAITGVEIIAAITRRSRGGSLNSVDTKILCNQFRSDYQTDYQIVQITNNIITSGMTMAETYSLRGYDAVQLAAACAINALCLTNNVSLTFMSADNELNTAALAENIIIDNPNNYL</sequence>
<accession>A0A433VAQ3</accession>
<dbReference type="CDD" id="cd09874">
    <property type="entry name" value="PIN_MT3492-like"/>
    <property type="match status" value="1"/>
</dbReference>
<dbReference type="EMBL" id="RSCL01000014">
    <property type="protein sequence ID" value="RUT03143.1"/>
    <property type="molecule type" value="Genomic_DNA"/>
</dbReference>
<evidence type="ECO:0000259" key="1">
    <source>
        <dbReference type="Pfam" id="PF01850"/>
    </source>
</evidence>
<dbReference type="Pfam" id="PF01850">
    <property type="entry name" value="PIN"/>
    <property type="match status" value="1"/>
</dbReference>
<dbReference type="AlphaFoldDB" id="A0A433VAQ3"/>
<dbReference type="Proteomes" id="UP000271624">
    <property type="component" value="Unassembled WGS sequence"/>
</dbReference>
<dbReference type="InterPro" id="IPR002716">
    <property type="entry name" value="PIN_dom"/>
</dbReference>
<reference evidence="2" key="2">
    <citation type="journal article" date="2019" name="Genome Biol. Evol.">
        <title>Day and night: Metabolic profiles and evolutionary relationships of six axenic non-marine cyanobacteria.</title>
        <authorList>
            <person name="Will S.E."/>
            <person name="Henke P."/>
            <person name="Boedeker C."/>
            <person name="Huang S."/>
            <person name="Brinkmann H."/>
            <person name="Rohde M."/>
            <person name="Jarek M."/>
            <person name="Friedl T."/>
            <person name="Seufert S."/>
            <person name="Schumacher M."/>
            <person name="Overmann J."/>
            <person name="Neumann-Schaal M."/>
            <person name="Petersen J."/>
        </authorList>
    </citation>
    <scope>NUCLEOTIDE SEQUENCE [LARGE SCALE GENOMIC DNA]</scope>
    <source>
        <strain evidence="2">PCC 7102</strain>
    </source>
</reference>
<reference evidence="2" key="1">
    <citation type="submission" date="2018-12" db="EMBL/GenBank/DDBJ databases">
        <authorList>
            <person name="Will S."/>
            <person name="Neumann-Schaal M."/>
            <person name="Henke P."/>
        </authorList>
    </citation>
    <scope>NUCLEOTIDE SEQUENCE</scope>
    <source>
        <strain evidence="2">PCC 7102</strain>
    </source>
</reference>
<proteinExistence type="predicted"/>
<comment type="caution">
    <text evidence="2">The sequence shown here is derived from an EMBL/GenBank/DDBJ whole genome shotgun (WGS) entry which is preliminary data.</text>
</comment>
<dbReference type="InterPro" id="IPR029060">
    <property type="entry name" value="PIN-like_dom_sf"/>
</dbReference>
<organism evidence="2 3">
    <name type="scientific">Dulcicalothrix desertica PCC 7102</name>
    <dbReference type="NCBI Taxonomy" id="232991"/>
    <lineage>
        <taxon>Bacteria</taxon>
        <taxon>Bacillati</taxon>
        <taxon>Cyanobacteriota</taxon>
        <taxon>Cyanophyceae</taxon>
        <taxon>Nostocales</taxon>
        <taxon>Calotrichaceae</taxon>
        <taxon>Dulcicalothrix</taxon>
    </lineage>
</organism>
<evidence type="ECO:0000313" key="2">
    <source>
        <dbReference type="EMBL" id="RUT03143.1"/>
    </source>
</evidence>
<evidence type="ECO:0000313" key="3">
    <source>
        <dbReference type="Proteomes" id="UP000271624"/>
    </source>
</evidence>
<dbReference type="RefSeq" id="WP_127083731.1">
    <property type="nucleotide sequence ID" value="NZ_RSCL01000014.1"/>
</dbReference>
<dbReference type="OrthoDB" id="5568064at2"/>
<dbReference type="SUPFAM" id="SSF88723">
    <property type="entry name" value="PIN domain-like"/>
    <property type="match status" value="1"/>
</dbReference>
<protein>
    <recommendedName>
        <fullName evidence="1">PIN domain-containing protein</fullName>
    </recommendedName>
</protein>
<keyword evidence="3" id="KW-1185">Reference proteome</keyword>